<dbReference type="PANTHER" id="PTHR19302:SF70">
    <property type="entry name" value="GAMMA-TUBULIN COMPLEX COMPONENT 6"/>
    <property type="match status" value="1"/>
</dbReference>
<evidence type="ECO:0000313" key="8">
    <source>
        <dbReference type="EMBL" id="KZT11083.1"/>
    </source>
</evidence>
<dbReference type="GO" id="GO:0051321">
    <property type="term" value="P:meiotic cell cycle"/>
    <property type="evidence" value="ECO:0007669"/>
    <property type="project" value="TreeGrafter"/>
</dbReference>
<evidence type="ECO:0000256" key="4">
    <source>
        <dbReference type="ARBA" id="ARBA00023212"/>
    </source>
</evidence>
<dbReference type="InterPro" id="IPR040457">
    <property type="entry name" value="GCP_C"/>
</dbReference>
<name>A0A165H0I4_9APHY</name>
<feature type="compositionally biased region" description="Basic and acidic residues" evidence="6">
    <location>
        <begin position="80"/>
        <end position="91"/>
    </location>
</feature>
<gene>
    <name evidence="8" type="ORF">LAESUDRAFT_365299</name>
</gene>
<keyword evidence="3 5" id="KW-0493">Microtubule</keyword>
<proteinExistence type="inferred from homology"/>
<evidence type="ECO:0000256" key="5">
    <source>
        <dbReference type="RuleBase" id="RU363050"/>
    </source>
</evidence>
<accession>A0A165H0I4</accession>
<evidence type="ECO:0000313" key="9">
    <source>
        <dbReference type="Proteomes" id="UP000076871"/>
    </source>
</evidence>
<dbReference type="GO" id="GO:0031122">
    <property type="term" value="P:cytoplasmic microtubule organization"/>
    <property type="evidence" value="ECO:0007669"/>
    <property type="project" value="TreeGrafter"/>
</dbReference>
<reference evidence="8 9" key="1">
    <citation type="journal article" date="2016" name="Mol. Biol. Evol.">
        <title>Comparative Genomics of Early-Diverging Mushroom-Forming Fungi Provides Insights into the Origins of Lignocellulose Decay Capabilities.</title>
        <authorList>
            <person name="Nagy L.G."/>
            <person name="Riley R."/>
            <person name="Tritt A."/>
            <person name="Adam C."/>
            <person name="Daum C."/>
            <person name="Floudas D."/>
            <person name="Sun H."/>
            <person name="Yadav J.S."/>
            <person name="Pangilinan J."/>
            <person name="Larsson K.H."/>
            <person name="Matsuura K."/>
            <person name="Barry K."/>
            <person name="Labutti K."/>
            <person name="Kuo R."/>
            <person name="Ohm R.A."/>
            <person name="Bhattacharya S.S."/>
            <person name="Shirouzu T."/>
            <person name="Yoshinaga Y."/>
            <person name="Martin F.M."/>
            <person name="Grigoriev I.V."/>
            <person name="Hibbett D.S."/>
        </authorList>
    </citation>
    <scope>NUCLEOTIDE SEQUENCE [LARGE SCALE GENOMIC DNA]</scope>
    <source>
        <strain evidence="8 9">93-53</strain>
    </source>
</reference>
<dbReference type="Proteomes" id="UP000076871">
    <property type="component" value="Unassembled WGS sequence"/>
</dbReference>
<dbReference type="GO" id="GO:0000922">
    <property type="term" value="C:spindle pole"/>
    <property type="evidence" value="ECO:0007669"/>
    <property type="project" value="InterPro"/>
</dbReference>
<dbReference type="InParanoid" id="A0A165H0I4"/>
<comment type="subcellular location">
    <subcellularLocation>
        <location evidence="5">Cytoplasm</location>
        <location evidence="5">Cytoskeleton</location>
        <location evidence="5">Microtubule organizing center</location>
    </subcellularLocation>
</comment>
<dbReference type="AlphaFoldDB" id="A0A165H0I4"/>
<dbReference type="GO" id="GO:0005816">
    <property type="term" value="C:spindle pole body"/>
    <property type="evidence" value="ECO:0007669"/>
    <property type="project" value="UniProtKB-ARBA"/>
</dbReference>
<dbReference type="GO" id="GO:0007020">
    <property type="term" value="P:microtubule nucleation"/>
    <property type="evidence" value="ECO:0007669"/>
    <property type="project" value="InterPro"/>
</dbReference>
<dbReference type="PANTHER" id="PTHR19302">
    <property type="entry name" value="GAMMA TUBULIN COMPLEX PROTEIN"/>
    <property type="match status" value="1"/>
</dbReference>
<protein>
    <recommendedName>
        <fullName evidence="5">Spindle pole body component</fullName>
    </recommendedName>
</protein>
<keyword evidence="9" id="KW-1185">Reference proteome</keyword>
<dbReference type="GO" id="GO:0000930">
    <property type="term" value="C:gamma-tubulin complex"/>
    <property type="evidence" value="ECO:0007669"/>
    <property type="project" value="UniProtKB-ARBA"/>
</dbReference>
<dbReference type="InterPro" id="IPR042241">
    <property type="entry name" value="GCP_C_sf"/>
</dbReference>
<keyword evidence="2 5" id="KW-0963">Cytoplasm</keyword>
<dbReference type="GO" id="GO:0051011">
    <property type="term" value="F:microtubule minus-end binding"/>
    <property type="evidence" value="ECO:0007669"/>
    <property type="project" value="TreeGrafter"/>
</dbReference>
<dbReference type="GeneID" id="63819211"/>
<evidence type="ECO:0000256" key="1">
    <source>
        <dbReference type="ARBA" id="ARBA00010337"/>
    </source>
</evidence>
<dbReference type="GO" id="GO:0051225">
    <property type="term" value="P:spindle assembly"/>
    <property type="evidence" value="ECO:0007669"/>
    <property type="project" value="TreeGrafter"/>
</dbReference>
<dbReference type="GO" id="GO:0005874">
    <property type="term" value="C:microtubule"/>
    <property type="evidence" value="ECO:0007669"/>
    <property type="project" value="UniProtKB-KW"/>
</dbReference>
<feature type="domain" description="Gamma tubulin complex component C-terminal" evidence="7">
    <location>
        <begin position="585"/>
        <end position="978"/>
    </location>
</feature>
<dbReference type="EMBL" id="KV427608">
    <property type="protein sequence ID" value="KZT11083.1"/>
    <property type="molecule type" value="Genomic_DNA"/>
</dbReference>
<comment type="similarity">
    <text evidence="1 5">Belongs to the TUBGCP family.</text>
</comment>
<evidence type="ECO:0000256" key="6">
    <source>
        <dbReference type="SAM" id="MobiDB-lite"/>
    </source>
</evidence>
<keyword evidence="4 5" id="KW-0206">Cytoskeleton</keyword>
<evidence type="ECO:0000259" key="7">
    <source>
        <dbReference type="Pfam" id="PF04130"/>
    </source>
</evidence>
<dbReference type="RefSeq" id="XP_040768823.1">
    <property type="nucleotide sequence ID" value="XM_040902180.1"/>
</dbReference>
<evidence type="ECO:0000256" key="3">
    <source>
        <dbReference type="ARBA" id="ARBA00022701"/>
    </source>
</evidence>
<dbReference type="Pfam" id="PF04130">
    <property type="entry name" value="GCP_C_terminal"/>
    <property type="match status" value="1"/>
</dbReference>
<feature type="region of interest" description="Disordered" evidence="6">
    <location>
        <begin position="76"/>
        <end position="99"/>
    </location>
</feature>
<sequence>MDACLPDLDLIHCFNMDSLPDILPGFFVPRLQNRPQDPIMDTMRLEREIRKKLTAIHPDHPERQHLLEHPLTSTGFLTQPKEKPWDPERLTTRSNKNSGKNNLVSWDSVRNLPYSRTKPSPLWSELEDRSLASIRYHVRPPLRDPYSPSIYVTCRELLLSLRLVLTGVSSPLYVWDIYWEKFLPKYASDELDASVIIAGTDEVVSSSVVGRFLRIGAALRRLELLVDSQLPSRGRPQQAQHSFVHAVSCVLDCLRQMLATSLAFGEDAGHQLEHDALAALWMTYEDTEKLLNALCSLCGRSEHSIPVAYTPLPVTIAAILSQIYNSVNSHLEMRSARIITAAFSYILTVTSQDYFRQVCQSVGYRANDSEFSGDMTCLPCPNDAQKSDGLDEEFLYNEDDETLNQEKFNMQAHPVFVHSYADVLQRAQQSLRLLRQAQPDHPLLTDQQHNQVICWKWTHKDVTAAWNKDFDPFEDAQQASEQPDRSGDAFRQGNAYKTGLEGFSIFDLPPGSCLARASAPGWRTHNSALSELQAFLEDYPSTLPPITPTLGHLTELVLSPLVRHMNRLSGALVAIFLTPDTYLNLQLHLTLLRSYLLLTSHSFRSRLENALFSDSDEPASSLTRLRRSIGTINQSSSQTSDDTPAAQWAVGLSSQLTEGDSWPPRGADLSYHLRTVIVDALQENLQDERRRVQPSTTYERLLQEAEYRLGFVLRDLSAGTGKERWLDPTSIEAMDFLYLDYLPPEPLDIIITPTILSKYYRILAFNLRLMRASNVMAAFYRMTRKASCPLFPTLTQSNKLLLHFRFVAHSFVTSLTSYVYDSAIGGNFDAFLLQLGPPDEKPSTKRPAGGFTDFASLADRHSKVLDDILSACLLRSGQKAVGELLRGCLALVLELGILAGLRHKKQMPEYEAATRLEDLWNEFRKNMMTLIKVLRALIERNLAVHGSLDGHTPLLTSVEGVAGNLHDLLIRLDTAQWWTRKYDLTSIR</sequence>
<dbReference type="InterPro" id="IPR007259">
    <property type="entry name" value="GCP"/>
</dbReference>
<dbReference type="GO" id="GO:0000278">
    <property type="term" value="P:mitotic cell cycle"/>
    <property type="evidence" value="ECO:0007669"/>
    <property type="project" value="TreeGrafter"/>
</dbReference>
<evidence type="ECO:0000256" key="2">
    <source>
        <dbReference type="ARBA" id="ARBA00022490"/>
    </source>
</evidence>
<organism evidence="8 9">
    <name type="scientific">Laetiporus sulphureus 93-53</name>
    <dbReference type="NCBI Taxonomy" id="1314785"/>
    <lineage>
        <taxon>Eukaryota</taxon>
        <taxon>Fungi</taxon>
        <taxon>Dikarya</taxon>
        <taxon>Basidiomycota</taxon>
        <taxon>Agaricomycotina</taxon>
        <taxon>Agaricomycetes</taxon>
        <taxon>Polyporales</taxon>
        <taxon>Laetiporus</taxon>
    </lineage>
</organism>
<dbReference type="Gene3D" id="1.20.120.1900">
    <property type="entry name" value="Gamma-tubulin complex, C-terminal domain"/>
    <property type="match status" value="1"/>
</dbReference>
<dbReference type="GO" id="GO:0043015">
    <property type="term" value="F:gamma-tubulin binding"/>
    <property type="evidence" value="ECO:0007669"/>
    <property type="project" value="InterPro"/>
</dbReference>
<dbReference type="STRING" id="1314785.A0A165H0I4"/>
<dbReference type="OrthoDB" id="775571at2759"/>